<evidence type="ECO:0000256" key="2">
    <source>
        <dbReference type="ARBA" id="ARBA00022884"/>
    </source>
</evidence>
<dbReference type="Pfam" id="PF01881">
    <property type="entry name" value="Cas_Cas6_C"/>
    <property type="match status" value="1"/>
</dbReference>
<dbReference type="OrthoDB" id="43942at2157"/>
<name>A0A1G8STW0_9EURY</name>
<evidence type="ECO:0000313" key="6">
    <source>
        <dbReference type="Proteomes" id="UP000198856"/>
    </source>
</evidence>
<comment type="similarity">
    <text evidence="1">Belongs to the CRISPR-associated protein Cas6/Cse3/CasE family.</text>
</comment>
<evidence type="ECO:0000256" key="1">
    <source>
        <dbReference type="ARBA" id="ARBA00005937"/>
    </source>
</evidence>
<dbReference type="AlphaFoldDB" id="A0A1G8STW0"/>
<dbReference type="RefSeq" id="WP_092699115.1">
    <property type="nucleotide sequence ID" value="NZ_FNFC01000002.1"/>
</dbReference>
<accession>A0A1G8STW0</accession>
<reference evidence="5 6" key="1">
    <citation type="submission" date="2016-10" db="EMBL/GenBank/DDBJ databases">
        <authorList>
            <person name="de Groot N.N."/>
        </authorList>
    </citation>
    <scope>NUCLEOTIDE SEQUENCE [LARGE SCALE GENOMIC DNA]</scope>
    <source>
        <strain evidence="5 6">IBRC-M10015</strain>
    </source>
</reference>
<dbReference type="Gene3D" id="3.30.70.1890">
    <property type="match status" value="1"/>
</dbReference>
<evidence type="ECO:0000256" key="3">
    <source>
        <dbReference type="ARBA" id="ARBA00023118"/>
    </source>
</evidence>
<proteinExistence type="inferred from homology"/>
<dbReference type="InterPro" id="IPR010156">
    <property type="entry name" value="CRISPR-assoc_prot_Cas6"/>
</dbReference>
<dbReference type="PANTHER" id="PTHR36984:SF1">
    <property type="entry name" value="CRISPR-ASSOCIATED ENDORIBONUCLEASE CAS6 1"/>
    <property type="match status" value="1"/>
</dbReference>
<dbReference type="STRING" id="890420.SAMN05216226_102140"/>
<gene>
    <name evidence="5" type="ORF">SAMN05216226_102140</name>
</gene>
<evidence type="ECO:0000259" key="4">
    <source>
        <dbReference type="Pfam" id="PF01881"/>
    </source>
</evidence>
<sequence>MRVELTLEALADAAYDTSAHHKIRGRIWRAFQNNDKYIESHGTDHGIGFVFSNIFPWGEIKEGDERYIRIATPRREVIDELLEHFNDHRGFEVGQMRFEVTDVTGHVPQVGEPGSTGRIDTGTGVFCALSREMAEKHGLDTSKIEAGDSETKLFWRPKHGMEPLQATIRRSLQQTHDQFGDDYYDGPMEVDEPLFTEVEPIKDEVTYPVHFQPATAVDRTVILSKWRLGYRVRDDAHRYHLNLALDSGIGQRREHGFGFLNLREQNPPRATKP</sequence>
<dbReference type="Proteomes" id="UP000198856">
    <property type="component" value="Unassembled WGS sequence"/>
</dbReference>
<dbReference type="InterPro" id="IPR049435">
    <property type="entry name" value="Cas_Cas6_C"/>
</dbReference>
<keyword evidence="2" id="KW-0694">RNA-binding</keyword>
<feature type="domain" description="CRISPR associated protein Cas6 C-terminal" evidence="4">
    <location>
        <begin position="162"/>
        <end position="261"/>
    </location>
</feature>
<dbReference type="EMBL" id="FNFC01000002">
    <property type="protein sequence ID" value="SDJ32614.1"/>
    <property type="molecule type" value="Genomic_DNA"/>
</dbReference>
<keyword evidence="6" id="KW-1185">Reference proteome</keyword>
<dbReference type="PANTHER" id="PTHR36984">
    <property type="entry name" value="CRISPR-ASSOCIATED ENDORIBONUCLEASE CAS6 1"/>
    <property type="match status" value="1"/>
</dbReference>
<keyword evidence="3" id="KW-0051">Antiviral defense</keyword>
<protein>
    <submittedName>
        <fullName evidence="5">CRISPR-associated endoribonuclease Cas6</fullName>
    </submittedName>
</protein>
<evidence type="ECO:0000313" key="5">
    <source>
        <dbReference type="EMBL" id="SDJ32614.1"/>
    </source>
</evidence>
<organism evidence="5 6">
    <name type="scientific">Halovenus aranensis</name>
    <dbReference type="NCBI Taxonomy" id="890420"/>
    <lineage>
        <taxon>Archaea</taxon>
        <taxon>Methanobacteriati</taxon>
        <taxon>Methanobacteriota</taxon>
        <taxon>Stenosarchaea group</taxon>
        <taxon>Halobacteria</taxon>
        <taxon>Halobacteriales</taxon>
        <taxon>Haloarculaceae</taxon>
        <taxon>Halovenus</taxon>
    </lineage>
</organism>
<dbReference type="GO" id="GO:0003723">
    <property type="term" value="F:RNA binding"/>
    <property type="evidence" value="ECO:0007669"/>
    <property type="project" value="UniProtKB-KW"/>
</dbReference>
<dbReference type="GO" id="GO:0051607">
    <property type="term" value="P:defense response to virus"/>
    <property type="evidence" value="ECO:0007669"/>
    <property type="project" value="UniProtKB-KW"/>
</dbReference>
<dbReference type="GO" id="GO:0016788">
    <property type="term" value="F:hydrolase activity, acting on ester bonds"/>
    <property type="evidence" value="ECO:0007669"/>
    <property type="project" value="InterPro"/>
</dbReference>
<dbReference type="InterPro" id="IPR045747">
    <property type="entry name" value="CRISPR-assoc_prot_Cas6_N_sf"/>
</dbReference>
<dbReference type="Gene3D" id="3.30.70.1900">
    <property type="match status" value="1"/>
</dbReference>